<dbReference type="GO" id="GO:0015293">
    <property type="term" value="F:symporter activity"/>
    <property type="evidence" value="ECO:0007669"/>
    <property type="project" value="InterPro"/>
</dbReference>
<accession>A0A1I0ITQ4</accession>
<feature type="transmembrane region" description="Helical" evidence="1">
    <location>
        <begin position="325"/>
        <end position="348"/>
    </location>
</feature>
<feature type="transmembrane region" description="Helical" evidence="1">
    <location>
        <begin position="266"/>
        <end position="287"/>
    </location>
</feature>
<dbReference type="EMBL" id="FOIM01000023">
    <property type="protein sequence ID" value="SET99926.1"/>
    <property type="molecule type" value="Genomic_DNA"/>
</dbReference>
<organism evidence="2 3">
    <name type="scientific">Enterocloster lavalensis</name>
    <dbReference type="NCBI Taxonomy" id="460384"/>
    <lineage>
        <taxon>Bacteria</taxon>
        <taxon>Bacillati</taxon>
        <taxon>Bacillota</taxon>
        <taxon>Clostridia</taxon>
        <taxon>Lachnospirales</taxon>
        <taxon>Lachnospiraceae</taxon>
        <taxon>Enterocloster</taxon>
    </lineage>
</organism>
<dbReference type="GO" id="GO:0006814">
    <property type="term" value="P:sodium ion transport"/>
    <property type="evidence" value="ECO:0007669"/>
    <property type="project" value="InterPro"/>
</dbReference>
<dbReference type="RefSeq" id="WP_166434561.1">
    <property type="nucleotide sequence ID" value="NZ_FOIM01000023.1"/>
</dbReference>
<evidence type="ECO:0000313" key="2">
    <source>
        <dbReference type="EMBL" id="SET99926.1"/>
    </source>
</evidence>
<feature type="transmembrane region" description="Helical" evidence="1">
    <location>
        <begin position="155"/>
        <end position="176"/>
    </location>
</feature>
<dbReference type="CDD" id="cd17332">
    <property type="entry name" value="MFS_MelB_like"/>
    <property type="match status" value="1"/>
</dbReference>
<feature type="transmembrane region" description="Helical" evidence="1">
    <location>
        <begin position="409"/>
        <end position="431"/>
    </location>
</feature>
<dbReference type="SUPFAM" id="SSF103473">
    <property type="entry name" value="MFS general substrate transporter"/>
    <property type="match status" value="1"/>
</dbReference>
<dbReference type="Pfam" id="PF13347">
    <property type="entry name" value="MFS_2"/>
    <property type="match status" value="1"/>
</dbReference>
<feature type="transmembrane region" description="Helical" evidence="1">
    <location>
        <begin position="84"/>
        <end position="101"/>
    </location>
</feature>
<reference evidence="3" key="1">
    <citation type="submission" date="2016-10" db="EMBL/GenBank/DDBJ databases">
        <authorList>
            <person name="Varghese N."/>
            <person name="Submissions S."/>
        </authorList>
    </citation>
    <scope>NUCLEOTIDE SEQUENCE [LARGE SCALE GENOMIC DNA]</scope>
    <source>
        <strain evidence="3">NLAE-zl-G277</strain>
    </source>
</reference>
<dbReference type="GeneID" id="93279289"/>
<dbReference type="PANTHER" id="PTHR11328">
    <property type="entry name" value="MAJOR FACILITATOR SUPERFAMILY DOMAIN-CONTAINING PROTEIN"/>
    <property type="match status" value="1"/>
</dbReference>
<feature type="transmembrane region" description="Helical" evidence="1">
    <location>
        <begin position="12"/>
        <end position="30"/>
    </location>
</feature>
<dbReference type="PANTHER" id="PTHR11328:SF24">
    <property type="entry name" value="MAJOR FACILITATOR SUPERFAMILY (MFS) PROFILE DOMAIN-CONTAINING PROTEIN"/>
    <property type="match status" value="1"/>
</dbReference>
<name>A0A1I0ITQ4_9FIRM</name>
<feature type="transmembrane region" description="Helical" evidence="1">
    <location>
        <begin position="377"/>
        <end position="397"/>
    </location>
</feature>
<dbReference type="Proteomes" id="UP000198508">
    <property type="component" value="Unassembled WGS sequence"/>
</dbReference>
<keyword evidence="1" id="KW-0472">Membrane</keyword>
<evidence type="ECO:0000256" key="1">
    <source>
        <dbReference type="SAM" id="Phobius"/>
    </source>
</evidence>
<proteinExistence type="predicted"/>
<keyword evidence="3" id="KW-1185">Reference proteome</keyword>
<dbReference type="NCBIfam" id="TIGR00792">
    <property type="entry name" value="gph"/>
    <property type="match status" value="1"/>
</dbReference>
<dbReference type="STRING" id="460384.SAMN05216313_12352"/>
<gene>
    <name evidence="2" type="ORF">SAMN05216313_12352</name>
</gene>
<dbReference type="InterPro" id="IPR039672">
    <property type="entry name" value="MFS_2"/>
</dbReference>
<evidence type="ECO:0000313" key="3">
    <source>
        <dbReference type="Proteomes" id="UP000198508"/>
    </source>
</evidence>
<protein>
    <submittedName>
        <fullName evidence="2">Sugar (Glycoside-Pentoside-Hexuronide) transporter</fullName>
    </submittedName>
</protein>
<keyword evidence="1" id="KW-0812">Transmembrane</keyword>
<feature type="transmembrane region" description="Helical" evidence="1">
    <location>
        <begin position="113"/>
        <end position="135"/>
    </location>
</feature>
<dbReference type="GO" id="GO:0005886">
    <property type="term" value="C:plasma membrane"/>
    <property type="evidence" value="ECO:0007669"/>
    <property type="project" value="TreeGrafter"/>
</dbReference>
<keyword evidence="1" id="KW-1133">Transmembrane helix</keyword>
<dbReference type="InterPro" id="IPR036259">
    <property type="entry name" value="MFS_trans_sf"/>
</dbReference>
<dbReference type="AlphaFoldDB" id="A0A1I0ITQ4"/>
<feature type="transmembrane region" description="Helical" evidence="1">
    <location>
        <begin position="42"/>
        <end position="63"/>
    </location>
</feature>
<feature type="transmembrane region" description="Helical" evidence="1">
    <location>
        <begin position="182"/>
        <end position="204"/>
    </location>
</feature>
<dbReference type="Gene3D" id="1.20.1250.20">
    <property type="entry name" value="MFS general substrate transporter like domains"/>
    <property type="match status" value="1"/>
</dbReference>
<dbReference type="GO" id="GO:0008643">
    <property type="term" value="P:carbohydrate transport"/>
    <property type="evidence" value="ECO:0007669"/>
    <property type="project" value="InterPro"/>
</dbReference>
<feature type="transmembrane region" description="Helical" evidence="1">
    <location>
        <begin position="299"/>
        <end position="319"/>
    </location>
</feature>
<dbReference type="InterPro" id="IPR001927">
    <property type="entry name" value="Na/Gal_symport"/>
</dbReference>
<feature type="transmembrane region" description="Helical" evidence="1">
    <location>
        <begin position="225"/>
        <end position="246"/>
    </location>
</feature>
<sequence>MGEKKQGSLSKTAIISYGFGGAATTLIMAFKNRFAMNFMTDIAGVSAAVIGTWMMLITIFDAINDPIIGGMADRTNTKWGKYRPWMIFGSVALAVVIVMQFTNPNLGNANLIYFIIVMVLFSITFTSVQVSWQALNSVMATDPNERNRLLASRQFLGLVASNAIGIFTIPVITYFGGGAKGWQIITIIFALVAMSSMWFAAWGARTKDYKDSIPNPQKMSFRGNLKLILNNKAAVLGGLSLAGFQLARNVLSAADMYYYKYVAEDVSIIAAAASFTLILNFACVPFMPKIVRMFGKKKAAAIGLLVHMFRPIVTMFLGTGMSRNIIILAVVMTFLGNMISNFALLAMIPDCTDYTEYKYGTNCAALINSAMTFLQKFGQAFSTFIVGLVLSGAGYAADAAISGQVVDAIMANITFIPMIITAVTLVFLYFYPITEAYGRKMREELTVRRQQKKA</sequence>